<dbReference type="GO" id="GO:0007129">
    <property type="term" value="P:homologous chromosome pairing at meiosis"/>
    <property type="evidence" value="ECO:0007669"/>
    <property type="project" value="TreeGrafter"/>
</dbReference>
<gene>
    <name evidence="7" type="ORF">JKP88DRAFT_323363</name>
</gene>
<dbReference type="PANTHER" id="PTHR32086">
    <property type="entry name" value="FANCONI ANEMIA GROUP D2 PROTEIN"/>
    <property type="match status" value="1"/>
</dbReference>
<evidence type="ECO:0000256" key="4">
    <source>
        <dbReference type="ARBA" id="ARBA00023242"/>
    </source>
</evidence>
<feature type="compositionally biased region" description="Acidic residues" evidence="6">
    <location>
        <begin position="1257"/>
        <end position="1286"/>
    </location>
</feature>
<evidence type="ECO:0000313" key="8">
    <source>
        <dbReference type="Proteomes" id="UP000664859"/>
    </source>
</evidence>
<dbReference type="Pfam" id="PF14631">
    <property type="entry name" value="FancD2"/>
    <property type="match status" value="4"/>
</dbReference>
<keyword evidence="3" id="KW-0832">Ubl conjugation</keyword>
<evidence type="ECO:0000256" key="3">
    <source>
        <dbReference type="ARBA" id="ARBA00022843"/>
    </source>
</evidence>
<dbReference type="GO" id="GO:1990918">
    <property type="term" value="P:double-strand break repair involved in meiotic recombination"/>
    <property type="evidence" value="ECO:0007669"/>
    <property type="project" value="TreeGrafter"/>
</dbReference>
<comment type="similarity">
    <text evidence="5">Belongs to the Fanconi anemia protein FANCD2 family.</text>
</comment>
<comment type="caution">
    <text evidence="7">The sequence shown here is derived from an EMBL/GenBank/DDBJ whole genome shotgun (WGS) entry which is preliminary data.</text>
</comment>
<dbReference type="OrthoDB" id="27031at2759"/>
<keyword evidence="8" id="KW-1185">Reference proteome</keyword>
<dbReference type="EMBL" id="JAFCMP010000368">
    <property type="protein sequence ID" value="KAG5180666.1"/>
    <property type="molecule type" value="Genomic_DNA"/>
</dbReference>
<dbReference type="GO" id="GO:0005634">
    <property type="term" value="C:nucleus"/>
    <property type="evidence" value="ECO:0007669"/>
    <property type="project" value="UniProtKB-SubCell"/>
</dbReference>
<name>A0A835YSY6_9STRA</name>
<dbReference type="GO" id="GO:0000793">
    <property type="term" value="C:condensed chromosome"/>
    <property type="evidence" value="ECO:0007669"/>
    <property type="project" value="TreeGrafter"/>
</dbReference>
<dbReference type="GO" id="GO:0070182">
    <property type="term" value="F:DNA polymerase binding"/>
    <property type="evidence" value="ECO:0007669"/>
    <property type="project" value="TreeGrafter"/>
</dbReference>
<feature type="compositionally biased region" description="Basic and acidic residues" evidence="6">
    <location>
        <begin position="1245"/>
        <end position="1254"/>
    </location>
</feature>
<dbReference type="Proteomes" id="UP000664859">
    <property type="component" value="Unassembled WGS sequence"/>
</dbReference>
<sequence length="1286" mass="139140">MEDNEALVQVIRCLSEEQQAKPSLLVAVLDTYCSMPLPADLLQTITADVLQLLPSAEHATLPMLVRFLLESAGADNMADVVRELRAKLRLSSAAPPDSQEDSLNEGTATVACMGSNLKQLQDARSSNDALTLEALRHGLQMRPDVAAGRVTGALAAPSLTFGHCSACTDFQKKASAGQFAEPLLADAVQFAEPLLADTVQGRAAALGGLFDSMLQLADHLARSGDPLAERCGGALYTLLFREFTDAARRQDVVGALLVNAGSGAASEVNCALATLTALATRGSADDPTMAGVGASPLRPFATMIKSLVQYLSGFTDAQADDPSAAGVGASPLRPFATMIKSLVQYLSGFRDARYLSGFTDAQARRVFNLLLLATLTSDDGSGGGGGSSSAAAAAAMRHDGGNDGLDDVHIFIRRIGIIGAVVFASLKAKRNPNARAEATSTLQMLFSSCDDNKELVAFLYDELATSITKGLMDRDLVDWLSDAINDEPLHLFLCEMIEDTGKIADSVPIQYCNGEIEVRIMFDLDPVEIAFNPTFVLDHTEAIHKRQSIKASLRDSCNFACPLLSAMAASERFLRGHMDDLDAPLSCPILLPKGEQVTEIAGLNPATQEVVVSAFYHAANWCRELVNAYIEGTDQDQKVKVMHRLCHLLELEGQLIYMLRKAPHCKPGGKPLLEGIVPLEGQANKPPGAGKKKKAPASKGKGKEVKGKGKAKAKTKAWMSDAIEASVGITALKAGVVDEEAIRCRLRGIMRPLSCKAVLALGMRERLRDEMTTAGAEPCRLSTSLSFDMSVVKLLLERGAETVENMNITLWAGGGGREGGSEIDGVALCREYQEGGVFASMYSHLQTVARGLGMAEGNASAASSATSKGKRRRSSMANCGRGMDAASMLSSDNTRMLLKTILAEIAGGDLEDEDDPFEVVFDVLEEFDDPFEVVFDVLEEFVSTDTICSITQVVHLVQAMEVVAVARVKVLLAQREEDGGGSNSAVEDADEDEASAYEKEAFKLHSRIPAICKSLLARDWSGVEGSKFRYTSSTAGYLIRTMLKCAQEPVEVIKDVVMEILPTLLETNFNNRDPDLQCALVLRASQLVILFDAMMAYTKGNAALARKAVLMAAFKEGHKFIAAIVKTMPFFERCFLAQQGRILAMLKSLQKTTRQGRILQMLKSLKTTRQARILQMSRYLQKKTTRQLQSLCLYAKESSDRMMLNEAPTVRKILETLIYRVRMLTEANGIGLALKVQPLKARNIDGSEIPDKAAEVSSDENDDDDNDDDDEVDEEEEEEEEDMDEE</sequence>
<dbReference type="GO" id="GO:0036297">
    <property type="term" value="P:interstrand cross-link repair"/>
    <property type="evidence" value="ECO:0007669"/>
    <property type="project" value="TreeGrafter"/>
</dbReference>
<accession>A0A835YSY6</accession>
<dbReference type="PANTHER" id="PTHR32086:SF0">
    <property type="entry name" value="FANCONI ANEMIA GROUP D2 PROTEIN"/>
    <property type="match status" value="1"/>
</dbReference>
<evidence type="ECO:0000256" key="5">
    <source>
        <dbReference type="ARBA" id="ARBA00093456"/>
    </source>
</evidence>
<evidence type="ECO:0000256" key="2">
    <source>
        <dbReference type="ARBA" id="ARBA00022499"/>
    </source>
</evidence>
<comment type="subcellular location">
    <subcellularLocation>
        <location evidence="1">Nucleus</location>
    </subcellularLocation>
</comment>
<protein>
    <submittedName>
        <fullName evidence="7">Fanconi anaemia protein FancD2 nuclease-domain-containing protein</fullName>
    </submittedName>
</protein>
<feature type="region of interest" description="Disordered" evidence="6">
    <location>
        <begin position="1245"/>
        <end position="1286"/>
    </location>
</feature>
<evidence type="ECO:0000313" key="7">
    <source>
        <dbReference type="EMBL" id="KAG5180666.1"/>
    </source>
</evidence>
<keyword evidence="2" id="KW-1017">Isopeptide bond</keyword>
<organism evidence="7 8">
    <name type="scientific">Tribonema minus</name>
    <dbReference type="NCBI Taxonomy" id="303371"/>
    <lineage>
        <taxon>Eukaryota</taxon>
        <taxon>Sar</taxon>
        <taxon>Stramenopiles</taxon>
        <taxon>Ochrophyta</taxon>
        <taxon>PX clade</taxon>
        <taxon>Xanthophyceae</taxon>
        <taxon>Tribonematales</taxon>
        <taxon>Tribonemataceae</taxon>
        <taxon>Tribonema</taxon>
    </lineage>
</organism>
<dbReference type="InterPro" id="IPR029448">
    <property type="entry name" value="FANCD2"/>
</dbReference>
<evidence type="ECO:0000256" key="1">
    <source>
        <dbReference type="ARBA" id="ARBA00004123"/>
    </source>
</evidence>
<feature type="region of interest" description="Disordered" evidence="6">
    <location>
        <begin position="679"/>
        <end position="711"/>
    </location>
</feature>
<keyword evidence="4" id="KW-0539">Nucleus</keyword>
<reference evidence="7" key="1">
    <citation type="submission" date="2021-02" db="EMBL/GenBank/DDBJ databases">
        <title>First Annotated Genome of the Yellow-green Alga Tribonema minus.</title>
        <authorList>
            <person name="Mahan K.M."/>
        </authorList>
    </citation>
    <scope>NUCLEOTIDE SEQUENCE</scope>
    <source>
        <strain evidence="7">UTEX B ZZ1240</strain>
    </source>
</reference>
<evidence type="ECO:0000256" key="6">
    <source>
        <dbReference type="SAM" id="MobiDB-lite"/>
    </source>
</evidence>
<proteinExistence type="inferred from homology"/>
<dbReference type="GO" id="GO:0031573">
    <property type="term" value="P:mitotic intra-S DNA damage checkpoint signaling"/>
    <property type="evidence" value="ECO:0007669"/>
    <property type="project" value="TreeGrafter"/>
</dbReference>